<reference evidence="1 2" key="1">
    <citation type="journal article" date="2018" name="Arch. Microbiol.">
        <title>New insights into the metabolic potential of the phototrophic purple bacterium Rhodopila globiformis DSM 161(T) from its draft genome sequence and evidence for a vanadium-dependent nitrogenase.</title>
        <authorList>
            <person name="Imhoff J.F."/>
            <person name="Rahn T."/>
            <person name="Kunzel S."/>
            <person name="Neulinger S.C."/>
        </authorList>
    </citation>
    <scope>NUCLEOTIDE SEQUENCE [LARGE SCALE GENOMIC DNA]</scope>
    <source>
        <strain evidence="1 2">DSM 161</strain>
    </source>
</reference>
<comment type="caution">
    <text evidence="1">The sequence shown here is derived from an EMBL/GenBank/DDBJ whole genome shotgun (WGS) entry which is preliminary data.</text>
</comment>
<dbReference type="Proteomes" id="UP000239724">
    <property type="component" value="Unassembled WGS sequence"/>
</dbReference>
<organism evidence="1 2">
    <name type="scientific">Rhodopila globiformis</name>
    <name type="common">Rhodopseudomonas globiformis</name>
    <dbReference type="NCBI Taxonomy" id="1071"/>
    <lineage>
        <taxon>Bacteria</taxon>
        <taxon>Pseudomonadati</taxon>
        <taxon>Pseudomonadota</taxon>
        <taxon>Alphaproteobacteria</taxon>
        <taxon>Acetobacterales</taxon>
        <taxon>Acetobacteraceae</taxon>
        <taxon>Rhodopila</taxon>
    </lineage>
</organism>
<dbReference type="OrthoDB" id="7363897at2"/>
<evidence type="ECO:0000313" key="2">
    <source>
        <dbReference type="Proteomes" id="UP000239724"/>
    </source>
</evidence>
<protein>
    <submittedName>
        <fullName evidence="1">Uncharacterized protein</fullName>
    </submittedName>
</protein>
<accession>A0A2S6NNG2</accession>
<dbReference type="EMBL" id="NHRY01000038">
    <property type="protein sequence ID" value="PPQ38644.1"/>
    <property type="molecule type" value="Genomic_DNA"/>
</dbReference>
<sequence>MNIVELIVMVCSIANPNACSEKHFLLQTNGSLKSCVMQAQPYLAAWVGEHPDNRIASWRCVWPGTEDRNL</sequence>
<name>A0A2S6NNG2_RHOGL</name>
<gene>
    <name evidence="1" type="ORF">CCS01_02010</name>
</gene>
<evidence type="ECO:0000313" key="1">
    <source>
        <dbReference type="EMBL" id="PPQ38644.1"/>
    </source>
</evidence>
<proteinExistence type="predicted"/>
<dbReference type="RefSeq" id="WP_104517168.1">
    <property type="nucleotide sequence ID" value="NZ_NHRY01000038.1"/>
</dbReference>
<dbReference type="AlphaFoldDB" id="A0A2S6NNG2"/>
<keyword evidence="2" id="KW-1185">Reference proteome</keyword>